<organism evidence="2 3">
    <name type="scientific">Protofrankia coriariae</name>
    <dbReference type="NCBI Taxonomy" id="1562887"/>
    <lineage>
        <taxon>Bacteria</taxon>
        <taxon>Bacillati</taxon>
        <taxon>Actinomycetota</taxon>
        <taxon>Actinomycetes</taxon>
        <taxon>Frankiales</taxon>
        <taxon>Frankiaceae</taxon>
        <taxon>Protofrankia</taxon>
    </lineage>
</organism>
<evidence type="ECO:0000256" key="1">
    <source>
        <dbReference type="SAM" id="MobiDB-lite"/>
    </source>
</evidence>
<comment type="caution">
    <text evidence="2">The sequence shown here is derived from an EMBL/GenBank/DDBJ whole genome shotgun (WGS) entry which is preliminary data.</text>
</comment>
<proteinExistence type="predicted"/>
<accession>A0ABR5F291</accession>
<evidence type="ECO:0000313" key="3">
    <source>
        <dbReference type="Proteomes" id="UP000035425"/>
    </source>
</evidence>
<protein>
    <recommendedName>
        <fullName evidence="4">Lsr2 protein</fullName>
    </recommendedName>
</protein>
<reference evidence="2 3" key="1">
    <citation type="submission" date="2014-12" db="EMBL/GenBank/DDBJ databases">
        <title>Frankia sp. BMG5.1 draft genome.</title>
        <authorList>
            <person name="Gtari M."/>
            <person name="Ghodhbane-Gtari F."/>
            <person name="Nouioui I."/>
            <person name="Ktari A."/>
            <person name="Hezbri K."/>
            <person name="Mimouni W."/>
            <person name="Sbissi I."/>
            <person name="Ayari A."/>
            <person name="Yamanaka T."/>
            <person name="Normand P."/>
            <person name="Tisa L.S."/>
            <person name="Boudabous A."/>
        </authorList>
    </citation>
    <scope>NUCLEOTIDE SEQUENCE [LARGE SCALE GENOMIC DNA]</scope>
    <source>
        <strain evidence="2 3">BMG5.1</strain>
    </source>
</reference>
<evidence type="ECO:0000313" key="2">
    <source>
        <dbReference type="EMBL" id="KLL10815.1"/>
    </source>
</evidence>
<gene>
    <name evidence="2" type="ORF">FrCorBMG51_15470</name>
</gene>
<name>A0ABR5F291_9ACTN</name>
<keyword evidence="3" id="KW-1185">Reference proteome</keyword>
<dbReference type="Proteomes" id="UP000035425">
    <property type="component" value="Unassembled WGS sequence"/>
</dbReference>
<dbReference type="EMBL" id="JWIO01000025">
    <property type="protein sequence ID" value="KLL10815.1"/>
    <property type="molecule type" value="Genomic_DNA"/>
</dbReference>
<dbReference type="RefSeq" id="WP_047223766.1">
    <property type="nucleotide sequence ID" value="NZ_JWIO01000025.1"/>
</dbReference>
<feature type="region of interest" description="Disordered" evidence="1">
    <location>
        <begin position="24"/>
        <end position="51"/>
    </location>
</feature>
<sequence>MTVELIRRVVADDPALVDLLDQALQNPHGGDRSKFDNVQDAPEAPTGNSETAALRRLRKEADAGNEQAAELRSDVLAGRISAHQAMVRAGYRPKTTPWPVRVGLWHLGYPYRHNGVMDRMVTGIILRCSDHRRPKTGLDAYRVPPRELCERCRAVGWWDLGLETEKPDPSPKPFRPFLGPV</sequence>
<evidence type="ECO:0008006" key="4">
    <source>
        <dbReference type="Google" id="ProtNLM"/>
    </source>
</evidence>